<dbReference type="Proteomes" id="UP001054252">
    <property type="component" value="Unassembled WGS sequence"/>
</dbReference>
<sequence>MVNNKLSVHASWHGNGDANGTAGYPSKLMPSSYLLFAGLKKKKRTFVVVPFGEVLVLDECLDIPDELLTLGAPGGDGG</sequence>
<gene>
    <name evidence="1" type="ORF">SLEP1_g58419</name>
</gene>
<accession>A0AAV5MRN9</accession>
<reference evidence="1 2" key="1">
    <citation type="journal article" date="2021" name="Commun. Biol.">
        <title>The genome of Shorea leprosula (Dipterocarpaceae) highlights the ecological relevance of drought in aseasonal tropical rainforests.</title>
        <authorList>
            <person name="Ng K.K.S."/>
            <person name="Kobayashi M.J."/>
            <person name="Fawcett J.A."/>
            <person name="Hatakeyama M."/>
            <person name="Paape T."/>
            <person name="Ng C.H."/>
            <person name="Ang C.C."/>
            <person name="Tnah L.H."/>
            <person name="Lee C.T."/>
            <person name="Nishiyama T."/>
            <person name="Sese J."/>
            <person name="O'Brien M.J."/>
            <person name="Copetti D."/>
            <person name="Mohd Noor M.I."/>
            <person name="Ong R.C."/>
            <person name="Putra M."/>
            <person name="Sireger I.Z."/>
            <person name="Indrioko S."/>
            <person name="Kosugi Y."/>
            <person name="Izuno A."/>
            <person name="Isagi Y."/>
            <person name="Lee S.L."/>
            <person name="Shimizu K.K."/>
        </authorList>
    </citation>
    <scope>NUCLEOTIDE SEQUENCE [LARGE SCALE GENOMIC DNA]</scope>
    <source>
        <strain evidence="1">214</strain>
    </source>
</reference>
<organism evidence="1 2">
    <name type="scientific">Rubroshorea leprosula</name>
    <dbReference type="NCBI Taxonomy" id="152421"/>
    <lineage>
        <taxon>Eukaryota</taxon>
        <taxon>Viridiplantae</taxon>
        <taxon>Streptophyta</taxon>
        <taxon>Embryophyta</taxon>
        <taxon>Tracheophyta</taxon>
        <taxon>Spermatophyta</taxon>
        <taxon>Magnoliopsida</taxon>
        <taxon>eudicotyledons</taxon>
        <taxon>Gunneridae</taxon>
        <taxon>Pentapetalae</taxon>
        <taxon>rosids</taxon>
        <taxon>malvids</taxon>
        <taxon>Malvales</taxon>
        <taxon>Dipterocarpaceae</taxon>
        <taxon>Rubroshorea</taxon>
    </lineage>
</organism>
<evidence type="ECO:0000313" key="2">
    <source>
        <dbReference type="Proteomes" id="UP001054252"/>
    </source>
</evidence>
<proteinExistence type="predicted"/>
<name>A0AAV5MRN9_9ROSI</name>
<evidence type="ECO:0000313" key="1">
    <source>
        <dbReference type="EMBL" id="GKV51794.1"/>
    </source>
</evidence>
<keyword evidence="2" id="KW-1185">Reference proteome</keyword>
<dbReference type="EMBL" id="BPVZ01000542">
    <property type="protein sequence ID" value="GKV51794.1"/>
    <property type="molecule type" value="Genomic_DNA"/>
</dbReference>
<comment type="caution">
    <text evidence="1">The sequence shown here is derived from an EMBL/GenBank/DDBJ whole genome shotgun (WGS) entry which is preliminary data.</text>
</comment>
<protein>
    <submittedName>
        <fullName evidence="1">Uncharacterized protein</fullName>
    </submittedName>
</protein>
<dbReference type="AlphaFoldDB" id="A0AAV5MRN9"/>